<name>A0A5B8IPJ7_9VIRU</name>
<reference evidence="1" key="1">
    <citation type="submission" date="2018-11" db="EMBL/GenBank/DDBJ databases">
        <title>A distinct lineage of giant viruses engineers rhodopsin photosystems in predatory marine eukaryotes.</title>
        <authorList>
            <person name="Needham D.M."/>
            <person name="Yoshizawa S."/>
            <person name="Hosaka T."/>
            <person name="Poirier C."/>
            <person name="Choi C.-J."/>
            <person name="Hehenberger E."/>
            <person name="Irwin N.A.T."/>
            <person name="Wilken S."/>
            <person name="Yung C.-M."/>
            <person name="Bachy C."/>
            <person name="Kurihara R."/>
            <person name="Nakajima Y."/>
            <person name="Kojima K."/>
            <person name="Kimura-Someya T."/>
            <person name="Leonard G."/>
            <person name="Malmstrom R.R."/>
            <person name="Mende D."/>
            <person name="Olson D.K."/>
            <person name="Sudo Y."/>
            <person name="Sudek S."/>
            <person name="Richards T.A."/>
            <person name="DeLong E.F."/>
            <person name="Keeling P.J."/>
            <person name="Santoro A.E."/>
            <person name="Shirouzu M."/>
            <person name="Iwasaki W."/>
            <person name="Worden A.Z."/>
        </authorList>
    </citation>
    <scope>NUCLEOTIDE SEQUENCE</scope>
</reference>
<gene>
    <name evidence="1" type="ORF">3_40</name>
</gene>
<accession>A0A5B8IPJ7</accession>
<organism evidence="1">
    <name type="scientific">Mimiviridae sp. ChoanoV1</name>
    <dbReference type="NCBI Taxonomy" id="2596887"/>
    <lineage>
        <taxon>Viruses</taxon>
        <taxon>Varidnaviria</taxon>
        <taxon>Bamfordvirae</taxon>
        <taxon>Nucleocytoviricota</taxon>
        <taxon>Megaviricetes</taxon>
        <taxon>Imitervirales</taxon>
        <taxon>Schizomimiviridae</taxon>
    </lineage>
</organism>
<proteinExistence type="predicted"/>
<dbReference type="EMBL" id="MK250087">
    <property type="protein sequence ID" value="QDY52061.1"/>
    <property type="molecule type" value="Genomic_DNA"/>
</dbReference>
<sequence>MIRFDDINIRSILNVNQYISDKKYNLNKIKQKKIKYFSLNDDDLCIGYLIKTINDDKIIPVIGMDDINFKKNLNSELIKFIPKFEKKRQINSTILLIYYTNLPLEMIEKIAYHI</sequence>
<evidence type="ECO:0000313" key="1">
    <source>
        <dbReference type="EMBL" id="QDY52061.1"/>
    </source>
</evidence>
<protein>
    <submittedName>
        <fullName evidence="1">Uncharacterized protein</fullName>
    </submittedName>
</protein>